<protein>
    <submittedName>
        <fullName evidence="1">Uncharacterized protein</fullName>
    </submittedName>
</protein>
<gene>
    <name evidence="1" type="ORF">AVEN_74246_1</name>
</gene>
<sequence length="106" mass="12155">MPSSMQDLHILDEPGSSVLNNIFAPRRKVLALALYALGGLWSSRCVQSGLTPYQCIYFRTTSKCFQHWASEMKGLLPRLLQEWSGSPYHRIYFRSRRNVSAQGFTK</sequence>
<dbReference type="Proteomes" id="UP000499080">
    <property type="component" value="Unassembled WGS sequence"/>
</dbReference>
<reference evidence="1 2" key="1">
    <citation type="journal article" date="2019" name="Sci. Rep.">
        <title>Orb-weaving spider Araneus ventricosus genome elucidates the spidroin gene catalogue.</title>
        <authorList>
            <person name="Kono N."/>
            <person name="Nakamura H."/>
            <person name="Ohtoshi R."/>
            <person name="Moran D.A.P."/>
            <person name="Shinohara A."/>
            <person name="Yoshida Y."/>
            <person name="Fujiwara M."/>
            <person name="Mori M."/>
            <person name="Tomita M."/>
            <person name="Arakawa K."/>
        </authorList>
    </citation>
    <scope>NUCLEOTIDE SEQUENCE [LARGE SCALE GENOMIC DNA]</scope>
</reference>
<organism evidence="1 2">
    <name type="scientific">Araneus ventricosus</name>
    <name type="common">Orbweaver spider</name>
    <name type="synonym">Epeira ventricosa</name>
    <dbReference type="NCBI Taxonomy" id="182803"/>
    <lineage>
        <taxon>Eukaryota</taxon>
        <taxon>Metazoa</taxon>
        <taxon>Ecdysozoa</taxon>
        <taxon>Arthropoda</taxon>
        <taxon>Chelicerata</taxon>
        <taxon>Arachnida</taxon>
        <taxon>Araneae</taxon>
        <taxon>Araneomorphae</taxon>
        <taxon>Entelegynae</taxon>
        <taxon>Araneoidea</taxon>
        <taxon>Araneidae</taxon>
        <taxon>Araneus</taxon>
    </lineage>
</organism>
<dbReference type="AlphaFoldDB" id="A0A4Y2ETU1"/>
<keyword evidence="2" id="KW-1185">Reference proteome</keyword>
<name>A0A4Y2ETU1_ARAVE</name>
<dbReference type="EMBL" id="BGPR01000694">
    <property type="protein sequence ID" value="GBM31947.1"/>
    <property type="molecule type" value="Genomic_DNA"/>
</dbReference>
<evidence type="ECO:0000313" key="2">
    <source>
        <dbReference type="Proteomes" id="UP000499080"/>
    </source>
</evidence>
<accession>A0A4Y2ETU1</accession>
<proteinExistence type="predicted"/>
<comment type="caution">
    <text evidence="1">The sequence shown here is derived from an EMBL/GenBank/DDBJ whole genome shotgun (WGS) entry which is preliminary data.</text>
</comment>
<evidence type="ECO:0000313" key="1">
    <source>
        <dbReference type="EMBL" id="GBM31947.1"/>
    </source>
</evidence>